<dbReference type="InterPro" id="IPR058240">
    <property type="entry name" value="rSAM_sf"/>
</dbReference>
<feature type="domain" description="Radical SAM core" evidence="7">
    <location>
        <begin position="67"/>
        <end position="283"/>
    </location>
</feature>
<dbReference type="EMBL" id="JAHCVJ010000001">
    <property type="protein sequence ID" value="MBT0662959.1"/>
    <property type="molecule type" value="Genomic_DNA"/>
</dbReference>
<dbReference type="AlphaFoldDB" id="A0AAW4KW95"/>
<proteinExistence type="predicted"/>
<keyword evidence="9" id="KW-1185">Reference proteome</keyword>
<keyword evidence="4 6" id="KW-0408">Iron</keyword>
<dbReference type="CDD" id="cd01335">
    <property type="entry name" value="Radical_SAM"/>
    <property type="match status" value="1"/>
</dbReference>
<evidence type="ECO:0000256" key="6">
    <source>
        <dbReference type="PIRSR" id="PIRSR004869-50"/>
    </source>
</evidence>
<dbReference type="PIRSF" id="PIRSF004869">
    <property type="entry name" value="PflX_prd"/>
    <property type="match status" value="1"/>
</dbReference>
<evidence type="ECO:0000256" key="3">
    <source>
        <dbReference type="ARBA" id="ARBA00022723"/>
    </source>
</evidence>
<dbReference type="InterPro" id="IPR007197">
    <property type="entry name" value="rSAM"/>
</dbReference>
<dbReference type="Gene3D" id="3.20.20.70">
    <property type="entry name" value="Aldolase class I"/>
    <property type="match status" value="1"/>
</dbReference>
<keyword evidence="5 6" id="KW-0411">Iron-sulfur</keyword>
<feature type="binding site" evidence="6">
    <location>
        <position position="89"/>
    </location>
    <ligand>
        <name>[4Fe-4S] cluster</name>
        <dbReference type="ChEBI" id="CHEBI:49883"/>
        <note>4Fe-4S-S-AdoMet</note>
    </ligand>
</feature>
<dbReference type="PANTHER" id="PTHR30352:SF5">
    <property type="entry name" value="PYRUVATE FORMATE-LYASE 1-ACTIVATING ENZYME"/>
    <property type="match status" value="1"/>
</dbReference>
<reference evidence="8 9" key="1">
    <citation type="submission" date="2021-05" db="EMBL/GenBank/DDBJ databases">
        <title>The draft genome of Geobacter pelophilus DSM 12255.</title>
        <authorList>
            <person name="Xu Z."/>
            <person name="Masuda Y."/>
            <person name="Itoh H."/>
            <person name="Senoo K."/>
        </authorList>
    </citation>
    <scope>NUCLEOTIDE SEQUENCE [LARGE SCALE GENOMIC DNA]</scope>
    <source>
        <strain evidence="8 9">DSM 12255</strain>
    </source>
</reference>
<evidence type="ECO:0000256" key="2">
    <source>
        <dbReference type="ARBA" id="ARBA00022691"/>
    </source>
</evidence>
<evidence type="ECO:0000256" key="5">
    <source>
        <dbReference type="ARBA" id="ARBA00023014"/>
    </source>
</evidence>
<comment type="cofactor">
    <cofactor evidence="6">
        <name>[4Fe-4S] cluster</name>
        <dbReference type="ChEBI" id="CHEBI:49883"/>
    </cofactor>
    <text evidence="6">Binds 1 [4Fe-4S] cluster. The cluster is coordinated with 3 cysteines and an exchangeable S-adenosyl-L-methionine.</text>
</comment>
<dbReference type="RefSeq" id="WP_214169743.1">
    <property type="nucleotide sequence ID" value="NZ_JAHCVJ010000001.1"/>
</dbReference>
<feature type="binding site" evidence="6">
    <location>
        <position position="86"/>
    </location>
    <ligand>
        <name>[4Fe-4S] cluster</name>
        <dbReference type="ChEBI" id="CHEBI:49883"/>
        <note>4Fe-4S-S-AdoMet</note>
    </ligand>
</feature>
<organism evidence="8 9">
    <name type="scientific">Geoanaerobacter pelophilus</name>
    <dbReference type="NCBI Taxonomy" id="60036"/>
    <lineage>
        <taxon>Bacteria</taxon>
        <taxon>Pseudomonadati</taxon>
        <taxon>Thermodesulfobacteriota</taxon>
        <taxon>Desulfuromonadia</taxon>
        <taxon>Geobacterales</taxon>
        <taxon>Geobacteraceae</taxon>
        <taxon>Geoanaerobacter</taxon>
    </lineage>
</organism>
<dbReference type="InterPro" id="IPR013785">
    <property type="entry name" value="Aldolase_TIM"/>
</dbReference>
<dbReference type="SFLD" id="SFLDS00029">
    <property type="entry name" value="Radical_SAM"/>
    <property type="match status" value="1"/>
</dbReference>
<evidence type="ECO:0000256" key="4">
    <source>
        <dbReference type="ARBA" id="ARBA00023004"/>
    </source>
</evidence>
<dbReference type="GO" id="GO:0046872">
    <property type="term" value="F:metal ion binding"/>
    <property type="evidence" value="ECO:0007669"/>
    <property type="project" value="UniProtKB-KW"/>
</dbReference>
<dbReference type="Pfam" id="PF04055">
    <property type="entry name" value="Radical_SAM"/>
    <property type="match status" value="1"/>
</dbReference>
<accession>A0AAW4KW95</accession>
<dbReference type="PROSITE" id="PS51918">
    <property type="entry name" value="RADICAL_SAM"/>
    <property type="match status" value="1"/>
</dbReference>
<gene>
    <name evidence="8" type="primary">amrS</name>
    <name evidence="8" type="ORF">KI809_01495</name>
</gene>
<dbReference type="SUPFAM" id="SSF102114">
    <property type="entry name" value="Radical SAM enzymes"/>
    <property type="match status" value="1"/>
</dbReference>
<comment type="caution">
    <text evidence="8">The sequence shown here is derived from an EMBL/GenBank/DDBJ whole genome shotgun (WGS) entry which is preliminary data.</text>
</comment>
<keyword evidence="3 6" id="KW-0479">Metal-binding</keyword>
<sequence length="337" mass="37362">MKEALCYEKLAEGKVRCNLCRHHCLIAIRQRGICGVRENRDGVLQTLVYGKLVAESVDPVEKKPLFHFQPGSRTYSVATVGCNFRCRHCQNYSISQVPQGTEHIPGVDRTPEEVVSRAIAAGCRSISYTYTEPTIFFEFALDTARLARQAGLANIFVSNGYITQDALEIIAPFLDAANIDLKAFSDRFYKEIAGARLAGVLETIRDYHRHGIWIELTTLLIPGLNDSVEELAGLTRFIADELGVHVPWHISRFFPTFQLTDRAATPVETLHSAAEIGKTAGLRYVYQGNVVEPGKEDTLCPRCQATLVRRSGFQVTELRVKDGECPACGAAISGQWA</sequence>
<dbReference type="PANTHER" id="PTHR30352">
    <property type="entry name" value="PYRUVATE FORMATE-LYASE-ACTIVATING ENZYME"/>
    <property type="match status" value="1"/>
</dbReference>
<dbReference type="InterPro" id="IPR034457">
    <property type="entry name" value="Organic_radical-activating"/>
</dbReference>
<dbReference type="InterPro" id="IPR006638">
    <property type="entry name" value="Elp3/MiaA/NifB-like_rSAM"/>
</dbReference>
<dbReference type="SMART" id="SM00729">
    <property type="entry name" value="Elp3"/>
    <property type="match status" value="1"/>
</dbReference>
<evidence type="ECO:0000259" key="7">
    <source>
        <dbReference type="PROSITE" id="PS51918"/>
    </source>
</evidence>
<dbReference type="NCBIfam" id="TIGR04337">
    <property type="entry name" value="AmmeMemoSam_rS"/>
    <property type="match status" value="1"/>
</dbReference>
<dbReference type="GO" id="GO:0003824">
    <property type="term" value="F:catalytic activity"/>
    <property type="evidence" value="ECO:0007669"/>
    <property type="project" value="InterPro"/>
</dbReference>
<evidence type="ECO:0000313" key="8">
    <source>
        <dbReference type="EMBL" id="MBT0662959.1"/>
    </source>
</evidence>
<dbReference type="Proteomes" id="UP000811899">
    <property type="component" value="Unassembled WGS sequence"/>
</dbReference>
<keyword evidence="1" id="KW-0004">4Fe-4S</keyword>
<feature type="binding site" evidence="6">
    <location>
        <position position="82"/>
    </location>
    <ligand>
        <name>[4Fe-4S] cluster</name>
        <dbReference type="ChEBI" id="CHEBI:49883"/>
        <note>4Fe-4S-S-AdoMet</note>
    </ligand>
</feature>
<protein>
    <submittedName>
        <fullName evidence="8">AmmeMemoRadiSam system radical SAM enzyme</fullName>
    </submittedName>
</protein>
<name>A0AAW4KW95_9BACT</name>
<dbReference type="InterPro" id="IPR016431">
    <property type="entry name" value="Pyrv-formate_lyase-activ_prd"/>
</dbReference>
<evidence type="ECO:0000256" key="1">
    <source>
        <dbReference type="ARBA" id="ARBA00022485"/>
    </source>
</evidence>
<dbReference type="GO" id="GO:0051539">
    <property type="term" value="F:4 iron, 4 sulfur cluster binding"/>
    <property type="evidence" value="ECO:0007669"/>
    <property type="project" value="UniProtKB-KW"/>
</dbReference>
<keyword evidence="2 6" id="KW-0949">S-adenosyl-L-methionine</keyword>
<evidence type="ECO:0000313" key="9">
    <source>
        <dbReference type="Proteomes" id="UP000811899"/>
    </source>
</evidence>
<dbReference type="SFLD" id="SFLDG01101">
    <property type="entry name" value="Uncharacterised_Radical_SAM_Su"/>
    <property type="match status" value="1"/>
</dbReference>
<dbReference type="InterPro" id="IPR027596">
    <property type="entry name" value="AmmeMemoSam_rS"/>
</dbReference>